<dbReference type="PANTHER" id="PTHR21180:SF32">
    <property type="entry name" value="ENDONUCLEASE_EXONUCLEASE_PHOSPHATASE FAMILY DOMAIN-CONTAINING PROTEIN 1"/>
    <property type="match status" value="1"/>
</dbReference>
<dbReference type="Pfam" id="PF03372">
    <property type="entry name" value="Exo_endo_phos"/>
    <property type="match status" value="1"/>
</dbReference>
<evidence type="ECO:0000259" key="1">
    <source>
        <dbReference type="Pfam" id="PF03372"/>
    </source>
</evidence>
<dbReference type="GO" id="GO:0003824">
    <property type="term" value="F:catalytic activity"/>
    <property type="evidence" value="ECO:0007669"/>
    <property type="project" value="InterPro"/>
</dbReference>
<evidence type="ECO:0000313" key="3">
    <source>
        <dbReference type="Proteomes" id="UP000699462"/>
    </source>
</evidence>
<keyword evidence="3" id="KW-1185">Reference proteome</keyword>
<reference evidence="2 3" key="1">
    <citation type="submission" date="2019-07" db="EMBL/GenBank/DDBJ databases">
        <title>Annotation for the trematode Paragonimus westermani.</title>
        <authorList>
            <person name="Choi Y.-J."/>
        </authorList>
    </citation>
    <scope>NUCLEOTIDE SEQUENCE [LARGE SCALE GENOMIC DNA]</scope>
    <source>
        <strain evidence="2">180907_Pwestermani</strain>
    </source>
</reference>
<sequence>MRSVLELLCCLRCNSRQSARKSNVATIREILAYFDTATEDEHATINVFLYNTVINLLEMSQIEQPASRVRAPLNCPLIDRYALAELQTTIKFLVSAQPNGAVHSLRMPQLPQITSEPRVDASQPNLRNEDPSNYLRYSLRQCSEAQLELLLQLDCVKFWHEYLASAKLGCLLPLDLPDACTVSSGGRLRLASWNLNRFTLAKARHPGFREIVCLTILRANIALLVLQEVASLDVADVLCAELNSPTLPHVRQWVNQHSSSHVPRWSVASSNQATGAMFRGREYVLFLFNTNAGIHIQRTGLLEPSSTSQSPKSFSRSPCPALCFVRSSRIILVSVHLKARGLRNSMIDRTVAEAKHLETLVQAFYDTQPVHSHLIIVGDFNLNPSHEAFDGLRQRGFQSVLDGSQPTTVSTATSNAVPTSPTMNNCLSSYCQTAYDNVWLSPGLARDDNPSQLIDAFYTGSGGVISEGLRHPLIPDDTGAGANGFVSDHCPIWFDLQIL</sequence>
<gene>
    <name evidence="2" type="ORF">P879_03499</name>
</gene>
<organism evidence="2 3">
    <name type="scientific">Paragonimus westermani</name>
    <dbReference type="NCBI Taxonomy" id="34504"/>
    <lineage>
        <taxon>Eukaryota</taxon>
        <taxon>Metazoa</taxon>
        <taxon>Spiralia</taxon>
        <taxon>Lophotrochozoa</taxon>
        <taxon>Platyhelminthes</taxon>
        <taxon>Trematoda</taxon>
        <taxon>Digenea</taxon>
        <taxon>Plagiorchiida</taxon>
        <taxon>Troglotremata</taxon>
        <taxon>Troglotrematidae</taxon>
        <taxon>Paragonimus</taxon>
    </lineage>
</organism>
<dbReference type="Proteomes" id="UP000699462">
    <property type="component" value="Unassembled WGS sequence"/>
</dbReference>
<proteinExistence type="predicted"/>
<dbReference type="AlphaFoldDB" id="A0A8T0DGF9"/>
<dbReference type="InterPro" id="IPR005135">
    <property type="entry name" value="Endo/exonuclease/phosphatase"/>
</dbReference>
<dbReference type="SUPFAM" id="SSF56219">
    <property type="entry name" value="DNase I-like"/>
    <property type="match status" value="1"/>
</dbReference>
<dbReference type="CDD" id="cd10283">
    <property type="entry name" value="MnuA_DNase1-like"/>
    <property type="match status" value="1"/>
</dbReference>
<comment type="caution">
    <text evidence="2">The sequence shown here is derived from an EMBL/GenBank/DDBJ whole genome shotgun (WGS) entry which is preliminary data.</text>
</comment>
<dbReference type="InterPro" id="IPR036691">
    <property type="entry name" value="Endo/exonu/phosph_ase_sf"/>
</dbReference>
<dbReference type="EMBL" id="JTDF01004453">
    <property type="protein sequence ID" value="KAF8566909.1"/>
    <property type="molecule type" value="Genomic_DNA"/>
</dbReference>
<name>A0A8T0DGF9_9TREM</name>
<evidence type="ECO:0000313" key="2">
    <source>
        <dbReference type="EMBL" id="KAF8566909.1"/>
    </source>
</evidence>
<dbReference type="Gene3D" id="3.60.10.10">
    <property type="entry name" value="Endonuclease/exonuclease/phosphatase"/>
    <property type="match status" value="1"/>
</dbReference>
<protein>
    <recommendedName>
        <fullName evidence="1">Endonuclease/exonuclease/phosphatase domain-containing protein</fullName>
    </recommendedName>
</protein>
<feature type="domain" description="Endonuclease/exonuclease/phosphatase" evidence="1">
    <location>
        <begin position="191"/>
        <end position="489"/>
    </location>
</feature>
<dbReference type="PANTHER" id="PTHR21180">
    <property type="entry name" value="ENDONUCLEASE/EXONUCLEASE/PHOSPHATASE FAMILY DOMAIN-CONTAINING PROTEIN 1"/>
    <property type="match status" value="1"/>
</dbReference>
<dbReference type="OrthoDB" id="6237065at2759"/>
<accession>A0A8T0DGF9</accession>
<dbReference type="InterPro" id="IPR051675">
    <property type="entry name" value="Endo/Exo/Phosphatase_dom_1"/>
</dbReference>